<dbReference type="InterPro" id="IPR040676">
    <property type="entry name" value="DUF5641"/>
</dbReference>
<sequence length="213" mass="24403">NVSSAIAHYLAQREVSWIFNPPYSPHFGGLWEGVIPPDDQVKKHLRGIIRDQRIIIGEFITVLTRVEAILNSRPLAELPNSPSDGFDTLTPGHFLVGGPLLARPEEDLLDLPVNRLSRWELTRRLTQSFWKTWMKDYLHTQLHRPKWTQPSKPIQEGDLVLWHKPQLPPSQWPLGRIAQVLPGKDGTVRVVRIRTPYGVETRSTDKVIPLPFN</sequence>
<dbReference type="GO" id="GO:0003676">
    <property type="term" value="F:nucleic acid binding"/>
    <property type="evidence" value="ECO:0007669"/>
    <property type="project" value="InterPro"/>
</dbReference>
<feature type="domain" description="DUF5641" evidence="1">
    <location>
        <begin position="117"/>
        <end position="210"/>
    </location>
</feature>
<evidence type="ECO:0000259" key="1">
    <source>
        <dbReference type="Pfam" id="PF18701"/>
    </source>
</evidence>
<name>A0A0A9XFD4_LYGHE</name>
<reference evidence="2" key="2">
    <citation type="submission" date="2014-07" db="EMBL/GenBank/DDBJ databases">
        <authorList>
            <person name="Hull J."/>
        </authorList>
    </citation>
    <scope>NUCLEOTIDE SEQUENCE</scope>
</reference>
<feature type="non-terminal residue" evidence="2">
    <location>
        <position position="1"/>
    </location>
</feature>
<dbReference type="EMBL" id="GBHO01025228">
    <property type="protein sequence ID" value="JAG18376.1"/>
    <property type="molecule type" value="Transcribed_RNA"/>
</dbReference>
<dbReference type="PANTHER" id="PTHR47331">
    <property type="entry name" value="PHD-TYPE DOMAIN-CONTAINING PROTEIN"/>
    <property type="match status" value="1"/>
</dbReference>
<accession>A0A0A9XFD4</accession>
<dbReference type="Gene3D" id="3.30.420.10">
    <property type="entry name" value="Ribonuclease H-like superfamily/Ribonuclease H"/>
    <property type="match status" value="1"/>
</dbReference>
<organism evidence="2">
    <name type="scientific">Lygus hesperus</name>
    <name type="common">Western plant bug</name>
    <dbReference type="NCBI Taxonomy" id="30085"/>
    <lineage>
        <taxon>Eukaryota</taxon>
        <taxon>Metazoa</taxon>
        <taxon>Ecdysozoa</taxon>
        <taxon>Arthropoda</taxon>
        <taxon>Hexapoda</taxon>
        <taxon>Insecta</taxon>
        <taxon>Pterygota</taxon>
        <taxon>Neoptera</taxon>
        <taxon>Paraneoptera</taxon>
        <taxon>Hemiptera</taxon>
        <taxon>Heteroptera</taxon>
        <taxon>Panheteroptera</taxon>
        <taxon>Cimicomorpha</taxon>
        <taxon>Miridae</taxon>
        <taxon>Mirini</taxon>
        <taxon>Lygus</taxon>
    </lineage>
</organism>
<protein>
    <submittedName>
        <fullName evidence="2">Actin-binding Rho-activating protein</fullName>
    </submittedName>
</protein>
<feature type="non-terminal residue" evidence="2">
    <location>
        <position position="213"/>
    </location>
</feature>
<gene>
    <name evidence="2" type="primary">Abra_0</name>
    <name evidence="2" type="ORF">CM83_76</name>
</gene>
<proteinExistence type="predicted"/>
<dbReference type="InterPro" id="IPR036397">
    <property type="entry name" value="RNaseH_sf"/>
</dbReference>
<evidence type="ECO:0000313" key="2">
    <source>
        <dbReference type="EMBL" id="JAG18376.1"/>
    </source>
</evidence>
<reference evidence="2" key="1">
    <citation type="journal article" date="2014" name="PLoS ONE">
        <title>Transcriptome-Based Identification of ABC Transporters in the Western Tarnished Plant Bug Lygus hesperus.</title>
        <authorList>
            <person name="Hull J.J."/>
            <person name="Chaney K."/>
            <person name="Geib S.M."/>
            <person name="Fabrick J.A."/>
            <person name="Brent C.S."/>
            <person name="Walsh D."/>
            <person name="Lavine L.C."/>
        </authorList>
    </citation>
    <scope>NUCLEOTIDE SEQUENCE</scope>
</reference>
<dbReference type="Pfam" id="PF18701">
    <property type="entry name" value="DUF5641"/>
    <property type="match status" value="1"/>
</dbReference>
<dbReference type="AlphaFoldDB" id="A0A0A9XFD4"/>